<name>A0A7I8K9E9_SPIIN</name>
<protein>
    <submittedName>
        <fullName evidence="2">Uncharacterized protein</fullName>
    </submittedName>
</protein>
<proteinExistence type="predicted"/>
<keyword evidence="3" id="KW-1185">Reference proteome</keyword>
<dbReference type="Proteomes" id="UP000663760">
    <property type="component" value="Chromosome 4"/>
</dbReference>
<dbReference type="EMBL" id="LR746267">
    <property type="protein sequence ID" value="CAA7394387.1"/>
    <property type="molecule type" value="Genomic_DNA"/>
</dbReference>
<evidence type="ECO:0000313" key="1">
    <source>
        <dbReference type="EMBL" id="CAA2618487.1"/>
    </source>
</evidence>
<evidence type="ECO:0000313" key="3">
    <source>
        <dbReference type="Proteomes" id="UP000663760"/>
    </source>
</evidence>
<reference evidence="2" key="1">
    <citation type="submission" date="2020-02" db="EMBL/GenBank/DDBJ databases">
        <authorList>
            <person name="Scholz U."/>
            <person name="Mascher M."/>
            <person name="Fiebig A."/>
        </authorList>
    </citation>
    <scope>NUCLEOTIDE SEQUENCE</scope>
</reference>
<sequence>MRWKKKSDSSLYESTYELTQRTGYLKSDCCEFKMERKKKKDAMAATWGNELEASSKFEEENTNLCSVEQEYEDEDRM</sequence>
<evidence type="ECO:0000313" key="2">
    <source>
        <dbReference type="EMBL" id="CAA7394387.1"/>
    </source>
</evidence>
<dbReference type="EMBL" id="LR743591">
    <property type="protein sequence ID" value="CAA2618487.1"/>
    <property type="molecule type" value="Genomic_DNA"/>
</dbReference>
<gene>
    <name evidence="1" type="ORF">SI7747_04004654</name>
    <name evidence="2" type="ORF">SI8410_04005048</name>
</gene>
<accession>A0A7I8K9E9</accession>
<dbReference type="AlphaFoldDB" id="A0A7I8K9E9"/>
<organism evidence="2 3">
    <name type="scientific">Spirodela intermedia</name>
    <name type="common">Intermediate duckweed</name>
    <dbReference type="NCBI Taxonomy" id="51605"/>
    <lineage>
        <taxon>Eukaryota</taxon>
        <taxon>Viridiplantae</taxon>
        <taxon>Streptophyta</taxon>
        <taxon>Embryophyta</taxon>
        <taxon>Tracheophyta</taxon>
        <taxon>Spermatophyta</taxon>
        <taxon>Magnoliopsida</taxon>
        <taxon>Liliopsida</taxon>
        <taxon>Araceae</taxon>
        <taxon>Lemnoideae</taxon>
        <taxon>Spirodela</taxon>
    </lineage>
</organism>